<keyword evidence="1" id="KW-1133">Transmembrane helix</keyword>
<keyword evidence="1" id="KW-0472">Membrane</keyword>
<dbReference type="OrthoDB" id="4363193at2759"/>
<keyword evidence="1" id="KW-0812">Transmembrane</keyword>
<dbReference type="AlphaFoldDB" id="A0A0F7TIJ0"/>
<name>A0A0F7TIJ0_PENBI</name>
<sequence>MIPFKTKVMQSQAVEPSAESPAEEPGIPLEFGSAAHVVNNVGFQIGNNHGNIIFSHHKETTLFESLAAYNQSQRSILLARTTLSKKARLQTGRRRVQAIKNRTYYEPYVEVKDRPTVVPSFDKTYVQQRLKDIRQDIAKGQTQNITPSGEDEPETNYLGDLDEFCEKVSQAWNPYSRPIQYAQSKFHITHRRDQEIFEYLQDAFEVPYWELMLDLFLQWRANSRSLSGDIVLKVLGSLEREIKTGRRQLLSDLEAQSEDKLEDLPPILEGIDARLAVLGTVCDMTGPLLLELEDLVTAAARPILASAENSPPMESPGSGKEKENVALIALILLFLTAAIVPGYKAFAISMDSNTPGSIGDADFWYLIQSSIMSVLGNGHPTAEKVLVLTGL</sequence>
<protein>
    <submittedName>
        <fullName evidence="2">Uncharacterized protein</fullName>
    </submittedName>
</protein>
<evidence type="ECO:0000313" key="2">
    <source>
        <dbReference type="EMBL" id="CEJ56538.1"/>
    </source>
</evidence>
<accession>A0A0F7TIJ0</accession>
<evidence type="ECO:0000313" key="3">
    <source>
        <dbReference type="Proteomes" id="UP000042958"/>
    </source>
</evidence>
<organism evidence="2 3">
    <name type="scientific">Penicillium brasilianum</name>
    <dbReference type="NCBI Taxonomy" id="104259"/>
    <lineage>
        <taxon>Eukaryota</taxon>
        <taxon>Fungi</taxon>
        <taxon>Dikarya</taxon>
        <taxon>Ascomycota</taxon>
        <taxon>Pezizomycotina</taxon>
        <taxon>Eurotiomycetes</taxon>
        <taxon>Eurotiomycetidae</taxon>
        <taxon>Eurotiales</taxon>
        <taxon>Aspergillaceae</taxon>
        <taxon>Penicillium</taxon>
    </lineage>
</organism>
<feature type="transmembrane region" description="Helical" evidence="1">
    <location>
        <begin position="325"/>
        <end position="343"/>
    </location>
</feature>
<gene>
    <name evidence="2" type="ORF">PMG11_02741</name>
</gene>
<dbReference type="Proteomes" id="UP000042958">
    <property type="component" value="Unassembled WGS sequence"/>
</dbReference>
<keyword evidence="3" id="KW-1185">Reference proteome</keyword>
<dbReference type="EMBL" id="CDHK01000002">
    <property type="protein sequence ID" value="CEJ56538.1"/>
    <property type="molecule type" value="Genomic_DNA"/>
</dbReference>
<proteinExistence type="predicted"/>
<reference evidence="3" key="1">
    <citation type="journal article" date="2015" name="Genome Announc.">
        <title>Draft genome sequence of the fungus Penicillium brasilianum MG11.</title>
        <authorList>
            <person name="Horn F."/>
            <person name="Linde J."/>
            <person name="Mattern D.J."/>
            <person name="Walther G."/>
            <person name="Guthke R."/>
            <person name="Brakhage A.A."/>
            <person name="Valiante V."/>
        </authorList>
    </citation>
    <scope>NUCLEOTIDE SEQUENCE [LARGE SCALE GENOMIC DNA]</scope>
    <source>
        <strain evidence="3">MG11</strain>
    </source>
</reference>
<evidence type="ECO:0000256" key="1">
    <source>
        <dbReference type="SAM" id="Phobius"/>
    </source>
</evidence>